<accession>A0AAN4Z9A3</accession>
<protein>
    <submittedName>
        <fullName evidence="1">Uncharacterized protein</fullName>
    </submittedName>
</protein>
<keyword evidence="2" id="KW-1185">Reference proteome</keyword>
<sequence>MILDILRKNEVCLLFLYIFDISRIKNKKEEFSKSFPGFFGEVARLTSSCDLINRDTSSWDLCRVRAEWREAVVSLKTNEQLSARMGEEKVKKDKHRIAWGPNDTRLSITVKTKDEKEWL</sequence>
<evidence type="ECO:0000313" key="1">
    <source>
        <dbReference type="EMBL" id="GMR35709.1"/>
    </source>
</evidence>
<proteinExistence type="predicted"/>
<organism evidence="1 2">
    <name type="scientific">Pristionchus mayeri</name>
    <dbReference type="NCBI Taxonomy" id="1317129"/>
    <lineage>
        <taxon>Eukaryota</taxon>
        <taxon>Metazoa</taxon>
        <taxon>Ecdysozoa</taxon>
        <taxon>Nematoda</taxon>
        <taxon>Chromadorea</taxon>
        <taxon>Rhabditida</taxon>
        <taxon>Rhabditina</taxon>
        <taxon>Diplogasteromorpha</taxon>
        <taxon>Diplogasteroidea</taxon>
        <taxon>Neodiplogasteridae</taxon>
        <taxon>Pristionchus</taxon>
    </lineage>
</organism>
<comment type="caution">
    <text evidence="1">The sequence shown here is derived from an EMBL/GenBank/DDBJ whole genome shotgun (WGS) entry which is preliminary data.</text>
</comment>
<name>A0AAN4Z9A3_9BILA</name>
<dbReference type="Proteomes" id="UP001328107">
    <property type="component" value="Unassembled WGS sequence"/>
</dbReference>
<gene>
    <name evidence="1" type="ORF">PMAYCL1PPCAC_05904</name>
</gene>
<reference evidence="2" key="1">
    <citation type="submission" date="2022-10" db="EMBL/GenBank/DDBJ databases">
        <title>Genome assembly of Pristionchus species.</title>
        <authorList>
            <person name="Yoshida K."/>
            <person name="Sommer R.J."/>
        </authorList>
    </citation>
    <scope>NUCLEOTIDE SEQUENCE [LARGE SCALE GENOMIC DNA]</scope>
    <source>
        <strain evidence="2">RS5460</strain>
    </source>
</reference>
<dbReference type="AlphaFoldDB" id="A0AAN4Z9A3"/>
<dbReference type="EMBL" id="BTRK01000002">
    <property type="protein sequence ID" value="GMR35709.1"/>
    <property type="molecule type" value="Genomic_DNA"/>
</dbReference>
<evidence type="ECO:0000313" key="2">
    <source>
        <dbReference type="Proteomes" id="UP001328107"/>
    </source>
</evidence>